<gene>
    <name evidence="1" type="ORF">NDU88_002974</name>
</gene>
<sequence>MKDWVVTIQDMAWETLTTSEDIAEMFAKYCERLYESRATFLGEDCAALLRDVSLRTLSIKDRGGELAEELSEEEIGQAIRQLQSWKAAGPHGIPVENPCVSPVKHSAVSPL</sequence>
<proteinExistence type="predicted"/>
<keyword evidence="2" id="KW-1185">Reference proteome</keyword>
<protein>
    <submittedName>
        <fullName evidence="1">Uncharacterized protein</fullName>
    </submittedName>
</protein>
<evidence type="ECO:0000313" key="2">
    <source>
        <dbReference type="Proteomes" id="UP001066276"/>
    </source>
</evidence>
<dbReference type="AlphaFoldDB" id="A0AAV7LHA1"/>
<comment type="caution">
    <text evidence="1">The sequence shown here is derived from an EMBL/GenBank/DDBJ whole genome shotgun (WGS) entry which is preliminary data.</text>
</comment>
<dbReference type="EMBL" id="JANPWB010000015">
    <property type="protein sequence ID" value="KAJ1089830.1"/>
    <property type="molecule type" value="Genomic_DNA"/>
</dbReference>
<name>A0AAV7LHA1_PLEWA</name>
<organism evidence="1 2">
    <name type="scientific">Pleurodeles waltl</name>
    <name type="common">Iberian ribbed newt</name>
    <dbReference type="NCBI Taxonomy" id="8319"/>
    <lineage>
        <taxon>Eukaryota</taxon>
        <taxon>Metazoa</taxon>
        <taxon>Chordata</taxon>
        <taxon>Craniata</taxon>
        <taxon>Vertebrata</taxon>
        <taxon>Euteleostomi</taxon>
        <taxon>Amphibia</taxon>
        <taxon>Batrachia</taxon>
        <taxon>Caudata</taxon>
        <taxon>Salamandroidea</taxon>
        <taxon>Salamandridae</taxon>
        <taxon>Pleurodelinae</taxon>
        <taxon>Pleurodeles</taxon>
    </lineage>
</organism>
<reference evidence="1" key="1">
    <citation type="journal article" date="2022" name="bioRxiv">
        <title>Sequencing and chromosome-scale assembly of the giantPleurodeles waltlgenome.</title>
        <authorList>
            <person name="Brown T."/>
            <person name="Elewa A."/>
            <person name="Iarovenko S."/>
            <person name="Subramanian E."/>
            <person name="Araus A.J."/>
            <person name="Petzold A."/>
            <person name="Susuki M."/>
            <person name="Suzuki K.-i.T."/>
            <person name="Hayashi T."/>
            <person name="Toyoda A."/>
            <person name="Oliveira C."/>
            <person name="Osipova E."/>
            <person name="Leigh N.D."/>
            <person name="Simon A."/>
            <person name="Yun M.H."/>
        </authorList>
    </citation>
    <scope>NUCLEOTIDE SEQUENCE</scope>
    <source>
        <strain evidence="1">20211129_DDA</strain>
        <tissue evidence="1">Liver</tissue>
    </source>
</reference>
<dbReference type="Proteomes" id="UP001066276">
    <property type="component" value="Chromosome 11"/>
</dbReference>
<accession>A0AAV7LHA1</accession>
<evidence type="ECO:0000313" key="1">
    <source>
        <dbReference type="EMBL" id="KAJ1089830.1"/>
    </source>
</evidence>